<comment type="caution">
    <text evidence="1">The sequence shown here is derived from an EMBL/GenBank/DDBJ whole genome shotgun (WGS) entry which is preliminary data.</text>
</comment>
<evidence type="ECO:0000313" key="2">
    <source>
        <dbReference type="Proteomes" id="UP001055811"/>
    </source>
</evidence>
<keyword evidence="2" id="KW-1185">Reference proteome</keyword>
<dbReference type="Proteomes" id="UP001055811">
    <property type="component" value="Linkage Group LG08"/>
</dbReference>
<organism evidence="1 2">
    <name type="scientific">Cichorium intybus</name>
    <name type="common">Chicory</name>
    <dbReference type="NCBI Taxonomy" id="13427"/>
    <lineage>
        <taxon>Eukaryota</taxon>
        <taxon>Viridiplantae</taxon>
        <taxon>Streptophyta</taxon>
        <taxon>Embryophyta</taxon>
        <taxon>Tracheophyta</taxon>
        <taxon>Spermatophyta</taxon>
        <taxon>Magnoliopsida</taxon>
        <taxon>eudicotyledons</taxon>
        <taxon>Gunneridae</taxon>
        <taxon>Pentapetalae</taxon>
        <taxon>asterids</taxon>
        <taxon>campanulids</taxon>
        <taxon>Asterales</taxon>
        <taxon>Asteraceae</taxon>
        <taxon>Cichorioideae</taxon>
        <taxon>Cichorieae</taxon>
        <taxon>Cichoriinae</taxon>
        <taxon>Cichorium</taxon>
    </lineage>
</organism>
<reference evidence="2" key="1">
    <citation type="journal article" date="2022" name="Mol. Ecol. Resour.">
        <title>The genomes of chicory, endive, great burdock and yacon provide insights into Asteraceae palaeo-polyploidization history and plant inulin production.</title>
        <authorList>
            <person name="Fan W."/>
            <person name="Wang S."/>
            <person name="Wang H."/>
            <person name="Wang A."/>
            <person name="Jiang F."/>
            <person name="Liu H."/>
            <person name="Zhao H."/>
            <person name="Xu D."/>
            <person name="Zhang Y."/>
        </authorList>
    </citation>
    <scope>NUCLEOTIDE SEQUENCE [LARGE SCALE GENOMIC DNA]</scope>
    <source>
        <strain evidence="2">cv. Punajuju</strain>
    </source>
</reference>
<sequence length="202" mass="22777">MELKKKLGTIVGMGDFQAIKAQCAQDPGGVRPGAVRPTPGAVWDKMVVVHAKARNNRKFNAASIQMPLKRQYQISRESAIDKNGAISRESIIDKNGAVSQSLKRQYRIIRESFRWQERSRCNDVACKATKLGCEILRDICSYHLLNVPAGERKVAETIRKSRKRLVDASGEVTTDWVQIQREWTKTEQLCIVRSAGKALRKL</sequence>
<name>A0ACB8ZTC0_CICIN</name>
<dbReference type="EMBL" id="CM042016">
    <property type="protein sequence ID" value="KAI3700888.1"/>
    <property type="molecule type" value="Genomic_DNA"/>
</dbReference>
<reference evidence="1 2" key="2">
    <citation type="journal article" date="2022" name="Mol. Ecol. Resour.">
        <title>The genomes of chicory, endive, great burdock and yacon provide insights into Asteraceae paleo-polyploidization history and plant inulin production.</title>
        <authorList>
            <person name="Fan W."/>
            <person name="Wang S."/>
            <person name="Wang H."/>
            <person name="Wang A."/>
            <person name="Jiang F."/>
            <person name="Liu H."/>
            <person name="Zhao H."/>
            <person name="Xu D."/>
            <person name="Zhang Y."/>
        </authorList>
    </citation>
    <scope>NUCLEOTIDE SEQUENCE [LARGE SCALE GENOMIC DNA]</scope>
    <source>
        <strain evidence="2">cv. Punajuju</strain>
        <tissue evidence="1">Leaves</tissue>
    </source>
</reference>
<accession>A0ACB8ZTC0</accession>
<proteinExistence type="predicted"/>
<protein>
    <submittedName>
        <fullName evidence="1">Uncharacterized protein</fullName>
    </submittedName>
</protein>
<evidence type="ECO:0000313" key="1">
    <source>
        <dbReference type="EMBL" id="KAI3700888.1"/>
    </source>
</evidence>
<gene>
    <name evidence="1" type="ORF">L2E82_45529</name>
</gene>